<evidence type="ECO:0000256" key="3">
    <source>
        <dbReference type="ARBA" id="ARBA00023237"/>
    </source>
</evidence>
<accession>A0AAE3U792</accession>
<comment type="caution">
    <text evidence="5">The sequence shown here is derived from an EMBL/GenBank/DDBJ whole genome shotgun (WGS) entry which is preliminary data.</text>
</comment>
<evidence type="ECO:0000313" key="6">
    <source>
        <dbReference type="Proteomes" id="UP001241110"/>
    </source>
</evidence>
<dbReference type="GO" id="GO:0009279">
    <property type="term" value="C:cell outer membrane"/>
    <property type="evidence" value="ECO:0007669"/>
    <property type="project" value="UniProtKB-SubCell"/>
</dbReference>
<dbReference type="Proteomes" id="UP001241110">
    <property type="component" value="Unassembled WGS sequence"/>
</dbReference>
<protein>
    <submittedName>
        <fullName evidence="5">TonB-dependent receptor</fullName>
    </submittedName>
</protein>
<reference evidence="5" key="1">
    <citation type="submission" date="2023-05" db="EMBL/GenBank/DDBJ databases">
        <authorList>
            <person name="Zhang X."/>
        </authorList>
    </citation>
    <scope>NUCLEOTIDE SEQUENCE</scope>
    <source>
        <strain evidence="5">YF14B1</strain>
    </source>
</reference>
<dbReference type="AlphaFoldDB" id="A0AAE3U792"/>
<feature type="signal peptide" evidence="4">
    <location>
        <begin position="1"/>
        <end position="19"/>
    </location>
</feature>
<organism evidence="5 6">
    <name type="scientific">Xanthocytophaga flava</name>
    <dbReference type="NCBI Taxonomy" id="3048013"/>
    <lineage>
        <taxon>Bacteria</taxon>
        <taxon>Pseudomonadati</taxon>
        <taxon>Bacteroidota</taxon>
        <taxon>Cytophagia</taxon>
        <taxon>Cytophagales</taxon>
        <taxon>Rhodocytophagaceae</taxon>
        <taxon>Xanthocytophaga</taxon>
    </lineage>
</organism>
<evidence type="ECO:0000256" key="2">
    <source>
        <dbReference type="ARBA" id="ARBA00023136"/>
    </source>
</evidence>
<dbReference type="Gene3D" id="2.40.170.20">
    <property type="entry name" value="TonB-dependent receptor, beta-barrel domain"/>
    <property type="match status" value="1"/>
</dbReference>
<evidence type="ECO:0000313" key="5">
    <source>
        <dbReference type="EMBL" id="MDJ1481367.1"/>
    </source>
</evidence>
<proteinExistence type="predicted"/>
<evidence type="ECO:0000256" key="1">
    <source>
        <dbReference type="ARBA" id="ARBA00004442"/>
    </source>
</evidence>
<dbReference type="InterPro" id="IPR036942">
    <property type="entry name" value="Beta-barrel_TonB_sf"/>
</dbReference>
<feature type="chain" id="PRO_5042000378" evidence="4">
    <location>
        <begin position="20"/>
        <end position="717"/>
    </location>
</feature>
<dbReference type="Pfam" id="PF13715">
    <property type="entry name" value="CarbopepD_reg_2"/>
    <property type="match status" value="1"/>
</dbReference>
<keyword evidence="2" id="KW-0472">Membrane</keyword>
<dbReference type="InterPro" id="IPR008969">
    <property type="entry name" value="CarboxyPept-like_regulatory"/>
</dbReference>
<sequence>MKTFFTLCFLLMPTSWIWAQTSISGKVTDAKKEALAGASVYLKGTYDGATTDGEGNFKLTTDEKDTATLVVSFIGYENSEQKLQLGKPITLTIVLAESKNATLNEVVITAGVFEASDEKRTTILKPLDIVTTAGAGADIFRALQSLPGTSQVGEQEGLFVRGGSGTETKAVIDGLIVQNPFFSSVPNVAQRGRFSPFQFKGTAFSTGGYSAQYGQALSSVLVLNSNDLPEKSQINGGINFASVYGGYTQRWEKTSLDFNGSYFNVGPILFNLNSQNIEWHKAPQGYSFASNFRKQTSATGMLKVYANLAGNTLGLTAPDETTDSGKSTFGLKNQNFYSNVSYTEAFDKGKLYIGFSQSFNKDDLKLDTADASRGDSRTQGRIMFTRDFTNDVAVSVGTELHTYEYKNQFDEYKTSFRDVYWANFLETDVHITHKLVGRAGIRNEYSQVIHRWNVAPRLSLAYKTSDYSQISLAYGQFYQNPNQLYLYINKKLDFEKAEHFILNYQRIRNDRTFRVEAYYKNYSQLVREFMDEPFDANAYRFPYGRTDNSGGGYAQGLDVFFRDRKTFKNSEYWISYSYLDTKRLFANYLAKVMPSFASTHNFSVLYKRYFSKINLQANASYTYSSGRPYYNPNEQEFMSAHTPAYHNLSMSFNYLTSIGGNFTVIYAEVSNVLGTQNIFGYRYSSDGKNRIPTSPPTYRSVFLGVNITIDKLKKSKS</sequence>
<dbReference type="SUPFAM" id="SSF56935">
    <property type="entry name" value="Porins"/>
    <property type="match status" value="1"/>
</dbReference>
<dbReference type="EMBL" id="JASJOS010000005">
    <property type="protein sequence ID" value="MDJ1481367.1"/>
    <property type="molecule type" value="Genomic_DNA"/>
</dbReference>
<comment type="subcellular location">
    <subcellularLocation>
        <location evidence="1">Cell outer membrane</location>
    </subcellularLocation>
</comment>
<keyword evidence="3" id="KW-0998">Cell outer membrane</keyword>
<keyword evidence="5" id="KW-0675">Receptor</keyword>
<dbReference type="RefSeq" id="WP_313979036.1">
    <property type="nucleotide sequence ID" value="NZ_JASJOS010000005.1"/>
</dbReference>
<name>A0AAE3U792_9BACT</name>
<gene>
    <name evidence="5" type="ORF">QNI16_12790</name>
</gene>
<dbReference type="SUPFAM" id="SSF49464">
    <property type="entry name" value="Carboxypeptidase regulatory domain-like"/>
    <property type="match status" value="1"/>
</dbReference>
<evidence type="ECO:0000256" key="4">
    <source>
        <dbReference type="SAM" id="SignalP"/>
    </source>
</evidence>
<keyword evidence="4" id="KW-0732">Signal</keyword>
<dbReference type="Gene3D" id="2.60.40.1120">
    <property type="entry name" value="Carboxypeptidase-like, regulatory domain"/>
    <property type="match status" value="1"/>
</dbReference>